<proteinExistence type="predicted"/>
<dbReference type="AlphaFoldDB" id="A0A284QS74"/>
<reference evidence="2" key="1">
    <citation type="journal article" date="2017" name="Nat. Ecol. Evol.">
        <title>Genome expansion and lineage-specific genetic innovations in the forest pathogenic fungi Armillaria.</title>
        <authorList>
            <person name="Sipos G."/>
            <person name="Prasanna A.N."/>
            <person name="Walter M.C."/>
            <person name="O'Connor E."/>
            <person name="Balint B."/>
            <person name="Krizsan K."/>
            <person name="Kiss B."/>
            <person name="Hess J."/>
            <person name="Varga T."/>
            <person name="Slot J."/>
            <person name="Riley R."/>
            <person name="Boka B."/>
            <person name="Rigling D."/>
            <person name="Barry K."/>
            <person name="Lee J."/>
            <person name="Mihaltcheva S."/>
            <person name="LaButti K."/>
            <person name="Lipzen A."/>
            <person name="Waldron R."/>
            <person name="Moloney N.M."/>
            <person name="Sperisen C."/>
            <person name="Kredics L."/>
            <person name="Vagvoelgyi C."/>
            <person name="Patrignani A."/>
            <person name="Fitzpatrick D."/>
            <person name="Nagy I."/>
            <person name="Doyle S."/>
            <person name="Anderson J.B."/>
            <person name="Grigoriev I.V."/>
            <person name="Gueldener U."/>
            <person name="Muensterkoetter M."/>
            <person name="Nagy L.G."/>
        </authorList>
    </citation>
    <scope>NUCLEOTIDE SEQUENCE [LARGE SCALE GENOMIC DNA]</scope>
    <source>
        <strain evidence="2">C18/9</strain>
    </source>
</reference>
<gene>
    <name evidence="1" type="ORF">ARMOST_02618</name>
</gene>
<sequence>MSIQAQGRFHPVTITFQSVLPVGGREKKGMEKGHTNEDGSAIYAHSVETRSTTRCMPDRTDSFVYKWDDNGAFSPARRKLEALNPNYTRPAPSTQMRMRRLFDWAEEQIEIRHRHPSEDLGIDATIHIEMFLPIFIILDDVREWLSCPSHIQEQVSKDGRLNGVKEFSIAATCLFRAEQRALSCDSTSALIKSAQFRRWLGCTRPPCLRRHNGYCQVFAPSNFFVVTLGASPRYAGQVFTHEDVPNWLSEFKFAHPGATFCA</sequence>
<dbReference type="Proteomes" id="UP000219338">
    <property type="component" value="Unassembled WGS sequence"/>
</dbReference>
<protein>
    <submittedName>
        <fullName evidence="1">Uncharacterized protein</fullName>
    </submittedName>
</protein>
<dbReference type="EMBL" id="FUEG01000002">
    <property type="protein sequence ID" value="SJK99325.1"/>
    <property type="molecule type" value="Genomic_DNA"/>
</dbReference>
<keyword evidence="2" id="KW-1185">Reference proteome</keyword>
<evidence type="ECO:0000313" key="1">
    <source>
        <dbReference type="EMBL" id="SJK99325.1"/>
    </source>
</evidence>
<evidence type="ECO:0000313" key="2">
    <source>
        <dbReference type="Proteomes" id="UP000219338"/>
    </source>
</evidence>
<organism evidence="1 2">
    <name type="scientific">Armillaria ostoyae</name>
    <name type="common">Armillaria root rot fungus</name>
    <dbReference type="NCBI Taxonomy" id="47428"/>
    <lineage>
        <taxon>Eukaryota</taxon>
        <taxon>Fungi</taxon>
        <taxon>Dikarya</taxon>
        <taxon>Basidiomycota</taxon>
        <taxon>Agaricomycotina</taxon>
        <taxon>Agaricomycetes</taxon>
        <taxon>Agaricomycetidae</taxon>
        <taxon>Agaricales</taxon>
        <taxon>Marasmiineae</taxon>
        <taxon>Physalacriaceae</taxon>
        <taxon>Armillaria</taxon>
    </lineage>
</organism>
<accession>A0A284QS74</accession>
<name>A0A284QS74_ARMOS</name>